<keyword evidence="13" id="KW-1185">Reference proteome</keyword>
<comment type="similarity">
    <text evidence="2 10">Belongs to the RNA methyltransferase RsmE family.</text>
</comment>
<evidence type="ECO:0000256" key="1">
    <source>
        <dbReference type="ARBA" id="ARBA00004496"/>
    </source>
</evidence>
<evidence type="ECO:0000259" key="11">
    <source>
        <dbReference type="Pfam" id="PF04452"/>
    </source>
</evidence>
<dbReference type="Gene3D" id="3.40.1280.10">
    <property type="match status" value="1"/>
</dbReference>
<evidence type="ECO:0000256" key="7">
    <source>
        <dbReference type="ARBA" id="ARBA00022691"/>
    </source>
</evidence>
<evidence type="ECO:0000256" key="2">
    <source>
        <dbReference type="ARBA" id="ARBA00005528"/>
    </source>
</evidence>
<keyword evidence="5 10" id="KW-0489">Methyltransferase</keyword>
<evidence type="ECO:0000256" key="4">
    <source>
        <dbReference type="ARBA" id="ARBA00022552"/>
    </source>
</evidence>
<dbReference type="PIRSF" id="PIRSF015601">
    <property type="entry name" value="MTase_slr0722"/>
    <property type="match status" value="1"/>
</dbReference>
<dbReference type="KEGG" id="puo:RZN69_20215"/>
<dbReference type="InterPro" id="IPR029028">
    <property type="entry name" value="Alpha/beta_knot_MTases"/>
</dbReference>
<dbReference type="AlphaFoldDB" id="A0AAQ3QVM1"/>
<dbReference type="InterPro" id="IPR006700">
    <property type="entry name" value="RsmE"/>
</dbReference>
<dbReference type="NCBIfam" id="TIGR00046">
    <property type="entry name" value="RsmE family RNA methyltransferase"/>
    <property type="match status" value="1"/>
</dbReference>
<dbReference type="GO" id="GO:0005737">
    <property type="term" value="C:cytoplasm"/>
    <property type="evidence" value="ECO:0007669"/>
    <property type="project" value="UniProtKB-SubCell"/>
</dbReference>
<protein>
    <recommendedName>
        <fullName evidence="10">Ribosomal RNA small subunit methyltransferase E</fullName>
        <ecNumber evidence="10">2.1.1.193</ecNumber>
    </recommendedName>
</protein>
<name>A0AAQ3QVM1_9BACT</name>
<comment type="catalytic activity">
    <reaction evidence="9 10">
        <text>uridine(1498) in 16S rRNA + S-adenosyl-L-methionine = N(3)-methyluridine(1498) in 16S rRNA + S-adenosyl-L-homocysteine + H(+)</text>
        <dbReference type="Rhea" id="RHEA:42920"/>
        <dbReference type="Rhea" id="RHEA-COMP:10283"/>
        <dbReference type="Rhea" id="RHEA-COMP:10284"/>
        <dbReference type="ChEBI" id="CHEBI:15378"/>
        <dbReference type="ChEBI" id="CHEBI:57856"/>
        <dbReference type="ChEBI" id="CHEBI:59789"/>
        <dbReference type="ChEBI" id="CHEBI:65315"/>
        <dbReference type="ChEBI" id="CHEBI:74502"/>
        <dbReference type="EC" id="2.1.1.193"/>
    </reaction>
</comment>
<dbReference type="RefSeq" id="WP_317833227.1">
    <property type="nucleotide sequence ID" value="NZ_CP136920.1"/>
</dbReference>
<evidence type="ECO:0000313" key="12">
    <source>
        <dbReference type="EMBL" id="WOO40952.1"/>
    </source>
</evidence>
<keyword evidence="7 10" id="KW-0949">S-adenosyl-L-methionine</keyword>
<dbReference type="CDD" id="cd18084">
    <property type="entry name" value="RsmE-like"/>
    <property type="match status" value="1"/>
</dbReference>
<dbReference type="GO" id="GO:0070475">
    <property type="term" value="P:rRNA base methylation"/>
    <property type="evidence" value="ECO:0007669"/>
    <property type="project" value="TreeGrafter"/>
</dbReference>
<keyword evidence="6 10" id="KW-0808">Transferase</keyword>
<dbReference type="EC" id="2.1.1.193" evidence="10"/>
<feature type="domain" description="Ribosomal RNA small subunit methyltransferase E methyltransferase" evidence="11">
    <location>
        <begin position="74"/>
        <end position="233"/>
    </location>
</feature>
<keyword evidence="4 10" id="KW-0698">rRNA processing</keyword>
<dbReference type="Proteomes" id="UP001304300">
    <property type="component" value="Chromosome"/>
</dbReference>
<dbReference type="PANTHER" id="PTHR30027:SF3">
    <property type="entry name" value="16S RRNA (URACIL(1498)-N(3))-METHYLTRANSFERASE"/>
    <property type="match status" value="1"/>
</dbReference>
<dbReference type="InterPro" id="IPR046886">
    <property type="entry name" value="RsmE_MTase_dom"/>
</dbReference>
<comment type="subcellular location">
    <subcellularLocation>
        <location evidence="1 10">Cytoplasm</location>
    </subcellularLocation>
</comment>
<accession>A0AAQ3QVM1</accession>
<gene>
    <name evidence="12" type="ORF">RZN69_20215</name>
</gene>
<organism evidence="12 13">
    <name type="scientific">Rubellicoccus peritrichatus</name>
    <dbReference type="NCBI Taxonomy" id="3080537"/>
    <lineage>
        <taxon>Bacteria</taxon>
        <taxon>Pseudomonadati</taxon>
        <taxon>Verrucomicrobiota</taxon>
        <taxon>Opitutia</taxon>
        <taxon>Puniceicoccales</taxon>
        <taxon>Cerasicoccaceae</taxon>
        <taxon>Rubellicoccus</taxon>
    </lineage>
</organism>
<sequence>MNLILLEEADSEVVWPLDDSKTKHVLKVLRMTSGDEFFVGVVNGPRGKALIDTIEDHVGMRLEITWEDETPAANPIQLLVGLPRPQTSRRVLFESAVFGVEQLIFFQSDKGEPSYAQSTLWSGDEWQRHLREGAAQAFSTTIPEVVHCESLEAALARIPLNSKRSLCALDVYEGEGPLSSFLKNIPGAMLALGSERGWSARERILLRDAGFRLASLGERVLKTETACVAAMSVTCAALKRM</sequence>
<evidence type="ECO:0000256" key="8">
    <source>
        <dbReference type="ARBA" id="ARBA00025699"/>
    </source>
</evidence>
<keyword evidence="3 10" id="KW-0963">Cytoplasm</keyword>
<reference evidence="12 13" key="1">
    <citation type="submission" date="2023-10" db="EMBL/GenBank/DDBJ databases">
        <title>Rubellicoccus peritrichatus gen. nov., sp. nov., isolated from an algae of coral reef tank.</title>
        <authorList>
            <person name="Luo J."/>
        </authorList>
    </citation>
    <scope>NUCLEOTIDE SEQUENCE [LARGE SCALE GENOMIC DNA]</scope>
    <source>
        <strain evidence="12 13">CR14</strain>
    </source>
</reference>
<evidence type="ECO:0000313" key="13">
    <source>
        <dbReference type="Proteomes" id="UP001304300"/>
    </source>
</evidence>
<evidence type="ECO:0000256" key="5">
    <source>
        <dbReference type="ARBA" id="ARBA00022603"/>
    </source>
</evidence>
<dbReference type="Pfam" id="PF04452">
    <property type="entry name" value="Methyltrans_RNA"/>
    <property type="match status" value="1"/>
</dbReference>
<evidence type="ECO:0000256" key="10">
    <source>
        <dbReference type="PIRNR" id="PIRNR015601"/>
    </source>
</evidence>
<dbReference type="InterPro" id="IPR029026">
    <property type="entry name" value="tRNA_m1G_MTases_N"/>
</dbReference>
<dbReference type="EMBL" id="CP136920">
    <property type="protein sequence ID" value="WOO40952.1"/>
    <property type="molecule type" value="Genomic_DNA"/>
</dbReference>
<proteinExistence type="inferred from homology"/>
<evidence type="ECO:0000256" key="6">
    <source>
        <dbReference type="ARBA" id="ARBA00022679"/>
    </source>
</evidence>
<evidence type="ECO:0000256" key="3">
    <source>
        <dbReference type="ARBA" id="ARBA00022490"/>
    </source>
</evidence>
<dbReference type="PANTHER" id="PTHR30027">
    <property type="entry name" value="RIBOSOMAL RNA SMALL SUBUNIT METHYLTRANSFERASE E"/>
    <property type="match status" value="1"/>
</dbReference>
<dbReference type="SUPFAM" id="SSF75217">
    <property type="entry name" value="alpha/beta knot"/>
    <property type="match status" value="1"/>
</dbReference>
<evidence type="ECO:0000256" key="9">
    <source>
        <dbReference type="ARBA" id="ARBA00047944"/>
    </source>
</evidence>
<comment type="function">
    <text evidence="8 10">Specifically methylates the N3 position of the uracil ring of uridine 1498 (m3U1498) in 16S rRNA. Acts on the fully assembled 30S ribosomal subunit.</text>
</comment>
<dbReference type="GO" id="GO:0070042">
    <property type="term" value="F:rRNA (uridine-N3-)-methyltransferase activity"/>
    <property type="evidence" value="ECO:0007669"/>
    <property type="project" value="TreeGrafter"/>
</dbReference>